<dbReference type="Gene3D" id="3.10.110.10">
    <property type="entry name" value="Ubiquitin Conjugating Enzyme"/>
    <property type="match status" value="1"/>
</dbReference>
<keyword evidence="9" id="KW-1185">Reference proteome</keyword>
<dbReference type="Pfam" id="PF23044">
    <property type="entry name" value="SH3-C_UBE2O"/>
    <property type="match status" value="1"/>
</dbReference>
<dbReference type="InterPro" id="IPR057734">
    <property type="entry name" value="UBE2O-like_SH3-C"/>
</dbReference>
<feature type="region of interest" description="Disordered" evidence="6">
    <location>
        <begin position="445"/>
        <end position="476"/>
    </location>
</feature>
<dbReference type="InterPro" id="IPR057733">
    <property type="entry name" value="UBE2O-like_SH3-B"/>
</dbReference>
<protein>
    <recommendedName>
        <fullName evidence="1">E2 ubiquitin-conjugating enzyme</fullName>
        <ecNumber evidence="1">2.3.2.23</ecNumber>
    </recommendedName>
</protein>
<dbReference type="GO" id="GO:0005524">
    <property type="term" value="F:ATP binding"/>
    <property type="evidence" value="ECO:0007669"/>
    <property type="project" value="UniProtKB-KW"/>
</dbReference>
<dbReference type="CDD" id="cd23837">
    <property type="entry name" value="UBCc_UBE2O"/>
    <property type="match status" value="1"/>
</dbReference>
<dbReference type="Pfam" id="PF23046">
    <property type="entry name" value="tSH3-B_UBE2O"/>
    <property type="match status" value="1"/>
</dbReference>
<keyword evidence="3" id="KW-0547">Nucleotide-binding</keyword>
<dbReference type="InterPro" id="IPR000608">
    <property type="entry name" value="UBC"/>
</dbReference>
<proteinExistence type="predicted"/>
<feature type="region of interest" description="Disordered" evidence="6">
    <location>
        <begin position="1"/>
        <end position="23"/>
    </location>
</feature>
<dbReference type="Pfam" id="PF00179">
    <property type="entry name" value="UQ_con"/>
    <property type="match status" value="1"/>
</dbReference>
<evidence type="ECO:0000256" key="6">
    <source>
        <dbReference type="SAM" id="MobiDB-lite"/>
    </source>
</evidence>
<dbReference type="AlphaFoldDB" id="A0AAP0CAM6"/>
<reference evidence="8 9" key="1">
    <citation type="submission" date="2024-04" db="EMBL/GenBank/DDBJ databases">
        <title>The reference genome of an endangered Asteraceae, Deinandra increscens subsp. villosa, native to the Central Coast of California.</title>
        <authorList>
            <person name="Guilliams M."/>
            <person name="Hasenstab-Lehman K."/>
            <person name="Meyer R."/>
            <person name="Mcevoy S."/>
        </authorList>
    </citation>
    <scope>NUCLEOTIDE SEQUENCE [LARGE SCALE GENOMIC DNA]</scope>
    <source>
        <tissue evidence="8">Leaf</tissue>
    </source>
</reference>
<name>A0AAP0CAM6_9ASTR</name>
<sequence length="841" mass="93939">MDVFLSDFDSYSESSSSDDQEDDEFMYSGQATSILSNLQESIGKIDDLLLFERRYVHGDIVYSCKDRDSQMGKVTNVEMVVDLENINEKKLKDISSMKLARIRSISTGEFVISGPWVGKAEQITDSVTVLFDDGSKSEFTVTGLDMEKLVPVSPDLIDDSQYPYYPGQRVKAVNLTSSKSSRWFCGSKNENQEEGTVCSVDSGLVHVNWLGCALLDSESVPVPPSLQKSKDLTPVSCFAHSNWQIGDWCTLPKAEHTRFKDHHPVHKQSNICSDFQEMFVISKMTCKVDVLWQDGSESSGLCASSLGPIDTLDAHDFWPHQFVMEKGSSDDQQDRKAGFVKAVDPNEKTVTVKWESETEETVSAYELIEHPDYSYNQGDLVFRLNKGQIVEDGEKCSSDLYLAHIGIVTGLKNGFVEVKWAAGFTSKVGPREVLRVEKSEGLSATSLVNNDSIQQDQEKPGLQRDPRDESFSGSDDEDDCLKKLYGSTTFNVPRAAIELLSNVANSLFGFPFYASLSDSAASDHVLEDRSKLGFDEEDDPVFVETSLEAKFNNVNESKAETKQFDMVNDCSDHHFVDSPGKSSISSQVKKSWLKKVQQEWSILANDLPETIYVRVFEERMDLIRAGVVGAPGTPYHDCLFFFDIFLPPEYPLEPPVVHYDSGGLRVNPNLYESGKVCLSLLKTWTGTGTETWNPNGSTILQVLLSLQALVLNQNPYFNEAGYDQQVGSPEGEKNSSSYNENAFLMSCKSMLYILRKPPKHFEALVEEHFRKHCAHILMSCKAYLEGVPVGCAFESPYLEAEGRTVNSTGFKIMLSKLVPKLVEAFTTKGFDCGEFSETRSW</sequence>
<evidence type="ECO:0000313" key="8">
    <source>
        <dbReference type="EMBL" id="KAK9051708.1"/>
    </source>
</evidence>
<dbReference type="EMBL" id="JBCNJP010000027">
    <property type="protein sequence ID" value="KAK9051708.1"/>
    <property type="molecule type" value="Genomic_DNA"/>
</dbReference>
<dbReference type="Proteomes" id="UP001408789">
    <property type="component" value="Unassembled WGS sequence"/>
</dbReference>
<feature type="compositionally biased region" description="Low complexity" evidence="6">
    <location>
        <begin position="1"/>
        <end position="15"/>
    </location>
</feature>
<dbReference type="GO" id="GO:0061631">
    <property type="term" value="F:ubiquitin conjugating enzyme activity"/>
    <property type="evidence" value="ECO:0007669"/>
    <property type="project" value="UniProtKB-EC"/>
</dbReference>
<dbReference type="SUPFAM" id="SSF54495">
    <property type="entry name" value="UBC-like"/>
    <property type="match status" value="1"/>
</dbReference>
<evidence type="ECO:0000256" key="5">
    <source>
        <dbReference type="ARBA" id="ARBA00022840"/>
    </source>
</evidence>
<dbReference type="FunFam" id="3.10.110.10:FF:000028">
    <property type="entry name" value="Probable ubiquitin-conjugating enzyme E2 23"/>
    <property type="match status" value="1"/>
</dbReference>
<gene>
    <name evidence="8" type="ORF">SSX86_028336</name>
</gene>
<keyword evidence="5" id="KW-0067">ATP-binding</keyword>
<dbReference type="EC" id="2.3.2.23" evidence="1"/>
<organism evidence="8 9">
    <name type="scientific">Deinandra increscens subsp. villosa</name>
    <dbReference type="NCBI Taxonomy" id="3103831"/>
    <lineage>
        <taxon>Eukaryota</taxon>
        <taxon>Viridiplantae</taxon>
        <taxon>Streptophyta</taxon>
        <taxon>Embryophyta</taxon>
        <taxon>Tracheophyta</taxon>
        <taxon>Spermatophyta</taxon>
        <taxon>Magnoliopsida</taxon>
        <taxon>eudicotyledons</taxon>
        <taxon>Gunneridae</taxon>
        <taxon>Pentapetalae</taxon>
        <taxon>asterids</taxon>
        <taxon>campanulids</taxon>
        <taxon>Asterales</taxon>
        <taxon>Asteraceae</taxon>
        <taxon>Asteroideae</taxon>
        <taxon>Heliantheae alliance</taxon>
        <taxon>Madieae</taxon>
        <taxon>Madiinae</taxon>
        <taxon>Deinandra</taxon>
    </lineage>
</organism>
<dbReference type="SMART" id="SM00212">
    <property type="entry name" value="UBCc"/>
    <property type="match status" value="1"/>
</dbReference>
<dbReference type="PANTHER" id="PTHR46116">
    <property type="entry name" value="(E3-INDEPENDENT) E2 UBIQUITIN-CONJUGATING ENZYME"/>
    <property type="match status" value="1"/>
</dbReference>
<dbReference type="InterPro" id="IPR057735">
    <property type="entry name" value="UBE2O-like_tSH3-B"/>
</dbReference>
<evidence type="ECO:0000256" key="1">
    <source>
        <dbReference type="ARBA" id="ARBA00012486"/>
    </source>
</evidence>
<evidence type="ECO:0000256" key="3">
    <source>
        <dbReference type="ARBA" id="ARBA00022741"/>
    </source>
</evidence>
<accession>A0AAP0CAM6</accession>
<evidence type="ECO:0000313" key="9">
    <source>
        <dbReference type="Proteomes" id="UP001408789"/>
    </source>
</evidence>
<evidence type="ECO:0000256" key="4">
    <source>
        <dbReference type="ARBA" id="ARBA00022786"/>
    </source>
</evidence>
<comment type="caution">
    <text evidence="8">The sequence shown here is derived from an EMBL/GenBank/DDBJ whole genome shotgun (WGS) entry which is preliminary data.</text>
</comment>
<evidence type="ECO:0000256" key="2">
    <source>
        <dbReference type="ARBA" id="ARBA00022679"/>
    </source>
</evidence>
<evidence type="ECO:0000259" key="7">
    <source>
        <dbReference type="PROSITE" id="PS50127"/>
    </source>
</evidence>
<dbReference type="InterPro" id="IPR016135">
    <property type="entry name" value="UBQ-conjugating_enzyme/RWD"/>
</dbReference>
<keyword evidence="2" id="KW-0808">Transferase</keyword>
<dbReference type="Pfam" id="PF23043">
    <property type="entry name" value="SH3-B_UBE2O"/>
    <property type="match status" value="1"/>
</dbReference>
<feature type="domain" description="UBC core" evidence="7">
    <location>
        <begin position="591"/>
        <end position="774"/>
    </location>
</feature>
<feature type="compositionally biased region" description="Polar residues" evidence="6">
    <location>
        <begin position="445"/>
        <end position="455"/>
    </location>
</feature>
<dbReference type="PROSITE" id="PS50127">
    <property type="entry name" value="UBC_2"/>
    <property type="match status" value="1"/>
</dbReference>
<dbReference type="PANTHER" id="PTHR46116:SF15">
    <property type="entry name" value="(E3-INDEPENDENT) E2 UBIQUITIN-CONJUGATING ENZYME"/>
    <property type="match status" value="1"/>
</dbReference>
<feature type="compositionally biased region" description="Basic and acidic residues" evidence="6">
    <location>
        <begin position="456"/>
        <end position="470"/>
    </location>
</feature>
<keyword evidence="4" id="KW-0833">Ubl conjugation pathway</keyword>